<feature type="region of interest" description="Disordered" evidence="1">
    <location>
        <begin position="109"/>
        <end position="129"/>
    </location>
</feature>
<evidence type="ECO:0008006" key="3">
    <source>
        <dbReference type="Google" id="ProtNLM"/>
    </source>
</evidence>
<evidence type="ECO:0000313" key="2">
    <source>
        <dbReference type="EMBL" id="CAB4167073.1"/>
    </source>
</evidence>
<dbReference type="EMBL" id="LR796800">
    <property type="protein sequence ID" value="CAB4167073.1"/>
    <property type="molecule type" value="Genomic_DNA"/>
</dbReference>
<organism evidence="2">
    <name type="scientific">uncultured Caudovirales phage</name>
    <dbReference type="NCBI Taxonomy" id="2100421"/>
    <lineage>
        <taxon>Viruses</taxon>
        <taxon>Duplodnaviria</taxon>
        <taxon>Heunggongvirae</taxon>
        <taxon>Uroviricota</taxon>
        <taxon>Caudoviricetes</taxon>
        <taxon>Peduoviridae</taxon>
        <taxon>Maltschvirus</taxon>
        <taxon>Maltschvirus maltsch</taxon>
    </lineage>
</organism>
<dbReference type="SUPFAM" id="SSF57938">
    <property type="entry name" value="DnaJ/Hsp40 cysteine-rich domain"/>
    <property type="match status" value="1"/>
</dbReference>
<gene>
    <name evidence="2" type="ORF">UFOVP873_12</name>
</gene>
<reference evidence="2" key="1">
    <citation type="submission" date="2020-04" db="EMBL/GenBank/DDBJ databases">
        <authorList>
            <person name="Chiriac C."/>
            <person name="Salcher M."/>
            <person name="Ghai R."/>
            <person name="Kavagutti S V."/>
        </authorList>
    </citation>
    <scope>NUCLEOTIDE SEQUENCE</scope>
</reference>
<evidence type="ECO:0000256" key="1">
    <source>
        <dbReference type="SAM" id="MobiDB-lite"/>
    </source>
</evidence>
<sequence>MTIIRAERPHINYTIIKNETLRNNSLSFRARGIHAYLLSMPDNWRTSALQMSRQGQEGRDAILKALQELEEAGFVKRTKSQDARGRWHSEIIVYDECCLTRVEMLWKRRGQSETPTPEKPTSENQASYKELITNDVEKKSETLLKTRMLICGQCGGSGRVLGFMDHPMECPDCHGDGIQQ</sequence>
<name>A0A6J5P6D8_9CAUD</name>
<accession>A0A6J5P6D8</accession>
<dbReference type="InterPro" id="IPR036410">
    <property type="entry name" value="HSP_DnaJ_Cys-rich_dom_sf"/>
</dbReference>
<proteinExistence type="predicted"/>
<protein>
    <recommendedName>
        <fullName evidence="3">Helix-turn-helix domain-containing protein</fullName>
    </recommendedName>
</protein>